<name>A0ABD3RCQ9_9STRA</name>
<keyword evidence="1" id="KW-0732">Signal</keyword>
<dbReference type="AlphaFoldDB" id="A0ABD3RCQ9"/>
<evidence type="ECO:0000313" key="2">
    <source>
        <dbReference type="EMBL" id="KAL3810569.1"/>
    </source>
</evidence>
<dbReference type="Proteomes" id="UP001530377">
    <property type="component" value="Unassembled WGS sequence"/>
</dbReference>
<sequence length="431" mass="46574">MKLALSILASALGYSAAAGSNPFAPKTTANTAKAQLNAKLMRGATPLRKLQDEAAEEEQVWELDLSTYSIKFEKCQFVKQYAYNGQNGNNKNNKNAQDILTVKHFVVFRLCPDNSCGTCNYKYGEYIIDMESYLAATLQYKQEAQQKYCESCNQCIEMAANAANGGDANQDEAWKCTGIDTSTCYTECQNIENMEANGYVDASAYTQCVKLNSVDANGNNYYAGAVCRSSGSSSSGSEKSGIKIGVFTDQYCTYYDDSVDIASVLKNDDGTSINLSYHLLKETFEDGVCIASCLKEQENNNNNNNGEAAAAEVNELCGQLYETSGKCESTHGFADGMKTYDDYDNQMLNEELVCNFITAVKSGTYDMTGEIVVTGGRAVIGGGTTTTGFQKFSLTFFVLGSVALAGYAAMMHSQLTKGAKAELSRQGGAMA</sequence>
<comment type="caution">
    <text evidence="2">The sequence shown here is derived from an EMBL/GenBank/DDBJ whole genome shotgun (WGS) entry which is preliminary data.</text>
</comment>
<keyword evidence="3" id="KW-1185">Reference proteome</keyword>
<dbReference type="EMBL" id="JALLPB020000318">
    <property type="protein sequence ID" value="KAL3810569.1"/>
    <property type="molecule type" value="Genomic_DNA"/>
</dbReference>
<reference evidence="2 3" key="1">
    <citation type="submission" date="2024-10" db="EMBL/GenBank/DDBJ databases">
        <title>Updated reference genomes for cyclostephanoid diatoms.</title>
        <authorList>
            <person name="Roberts W.R."/>
            <person name="Alverson A.J."/>
        </authorList>
    </citation>
    <scope>NUCLEOTIDE SEQUENCE [LARGE SCALE GENOMIC DNA]</scope>
    <source>
        <strain evidence="2 3">AJA228-03</strain>
    </source>
</reference>
<feature type="signal peptide" evidence="1">
    <location>
        <begin position="1"/>
        <end position="19"/>
    </location>
</feature>
<feature type="chain" id="PRO_5044812355" evidence="1">
    <location>
        <begin position="20"/>
        <end position="431"/>
    </location>
</feature>
<evidence type="ECO:0000313" key="3">
    <source>
        <dbReference type="Proteomes" id="UP001530377"/>
    </source>
</evidence>
<evidence type="ECO:0000256" key="1">
    <source>
        <dbReference type="SAM" id="SignalP"/>
    </source>
</evidence>
<organism evidence="2 3">
    <name type="scientific">Cyclostephanos tholiformis</name>
    <dbReference type="NCBI Taxonomy" id="382380"/>
    <lineage>
        <taxon>Eukaryota</taxon>
        <taxon>Sar</taxon>
        <taxon>Stramenopiles</taxon>
        <taxon>Ochrophyta</taxon>
        <taxon>Bacillariophyta</taxon>
        <taxon>Coscinodiscophyceae</taxon>
        <taxon>Thalassiosirophycidae</taxon>
        <taxon>Stephanodiscales</taxon>
        <taxon>Stephanodiscaceae</taxon>
        <taxon>Cyclostephanos</taxon>
    </lineage>
</organism>
<proteinExistence type="predicted"/>
<protein>
    <submittedName>
        <fullName evidence="2">Uncharacterized protein</fullName>
    </submittedName>
</protein>
<gene>
    <name evidence="2" type="ORF">ACHAXA_001182</name>
</gene>
<accession>A0ABD3RCQ9</accession>